<evidence type="ECO:0000256" key="1">
    <source>
        <dbReference type="ARBA" id="ARBA00022723"/>
    </source>
</evidence>
<dbReference type="Gene3D" id="3.20.20.70">
    <property type="entry name" value="Aldolase class I"/>
    <property type="match status" value="1"/>
</dbReference>
<dbReference type="GO" id="GO:0046872">
    <property type="term" value="F:metal ion binding"/>
    <property type="evidence" value="ECO:0007669"/>
    <property type="project" value="UniProtKB-KW"/>
</dbReference>
<dbReference type="Proteomes" id="UP000176349">
    <property type="component" value="Unassembled WGS sequence"/>
</dbReference>
<protein>
    <recommendedName>
        <fullName evidence="5">Ribulose-phosphate 3-epimerase</fullName>
    </recommendedName>
</protein>
<sequence length="208" mass="22358">MQILPAINCPDFACAKERIRKAEAFAEWIHVDVVDGKFAPPVTWGNPEEFASLTTPLKLEVHLMVEDPEGALDAWLRAGAKRVVVHLESLKDHVYVLEKCKKFGAEVFLGINPGTEAERAFAHAGDFQGFLVLAVFPGYSGQPLQEIALEKIRRIKAHAPSAIIEVDGGVNGGTAPRIKAAGADILISASHIFSAGNPADAYHALSAL</sequence>
<evidence type="ECO:0000256" key="2">
    <source>
        <dbReference type="ARBA" id="ARBA00023235"/>
    </source>
</evidence>
<evidence type="ECO:0008006" key="5">
    <source>
        <dbReference type="Google" id="ProtNLM"/>
    </source>
</evidence>
<name>A0A1G2C8C9_9BACT</name>
<gene>
    <name evidence="3" type="ORF">A2128_01580</name>
</gene>
<dbReference type="InterPro" id="IPR011060">
    <property type="entry name" value="RibuloseP-bd_barrel"/>
</dbReference>
<proteinExistence type="predicted"/>
<evidence type="ECO:0000313" key="3">
    <source>
        <dbReference type="EMBL" id="OGY97401.1"/>
    </source>
</evidence>
<dbReference type="InterPro" id="IPR000056">
    <property type="entry name" value="Ribul_P_3_epim-like"/>
</dbReference>
<evidence type="ECO:0000313" key="4">
    <source>
        <dbReference type="Proteomes" id="UP000176349"/>
    </source>
</evidence>
<dbReference type="Pfam" id="PF00834">
    <property type="entry name" value="Ribul_P_3_epim"/>
    <property type="match status" value="1"/>
</dbReference>
<dbReference type="GO" id="GO:0005975">
    <property type="term" value="P:carbohydrate metabolic process"/>
    <property type="evidence" value="ECO:0007669"/>
    <property type="project" value="InterPro"/>
</dbReference>
<accession>A0A1G2C8C9</accession>
<reference evidence="3 4" key="1">
    <citation type="journal article" date="2016" name="Nat. Commun.">
        <title>Thousands of microbial genomes shed light on interconnected biogeochemical processes in an aquifer system.</title>
        <authorList>
            <person name="Anantharaman K."/>
            <person name="Brown C.T."/>
            <person name="Hug L.A."/>
            <person name="Sharon I."/>
            <person name="Castelle C.J."/>
            <person name="Probst A.J."/>
            <person name="Thomas B.C."/>
            <person name="Singh A."/>
            <person name="Wilkins M.J."/>
            <person name="Karaoz U."/>
            <person name="Brodie E.L."/>
            <person name="Williams K.H."/>
            <person name="Hubbard S.S."/>
            <person name="Banfield J.F."/>
        </authorList>
    </citation>
    <scope>NUCLEOTIDE SEQUENCE [LARGE SCALE GENOMIC DNA]</scope>
</reference>
<keyword evidence="2" id="KW-0413">Isomerase</keyword>
<keyword evidence="1" id="KW-0479">Metal-binding</keyword>
<dbReference type="GO" id="GO:0016857">
    <property type="term" value="F:racemase and epimerase activity, acting on carbohydrates and derivatives"/>
    <property type="evidence" value="ECO:0007669"/>
    <property type="project" value="InterPro"/>
</dbReference>
<dbReference type="PANTHER" id="PTHR11749">
    <property type="entry name" value="RIBULOSE-5-PHOSPHATE-3-EPIMERASE"/>
    <property type="match status" value="1"/>
</dbReference>
<organism evidence="3 4">
    <name type="scientific">Candidatus Liptonbacteria bacterium GWC1_60_9</name>
    <dbReference type="NCBI Taxonomy" id="1798645"/>
    <lineage>
        <taxon>Bacteria</taxon>
        <taxon>Candidatus Liptoniibacteriota</taxon>
    </lineage>
</organism>
<dbReference type="SUPFAM" id="SSF51366">
    <property type="entry name" value="Ribulose-phoshate binding barrel"/>
    <property type="match status" value="1"/>
</dbReference>
<dbReference type="EMBL" id="MHKV01000012">
    <property type="protein sequence ID" value="OGY97401.1"/>
    <property type="molecule type" value="Genomic_DNA"/>
</dbReference>
<comment type="caution">
    <text evidence="3">The sequence shown here is derived from an EMBL/GenBank/DDBJ whole genome shotgun (WGS) entry which is preliminary data.</text>
</comment>
<dbReference type="CDD" id="cd00429">
    <property type="entry name" value="RPE"/>
    <property type="match status" value="1"/>
</dbReference>
<dbReference type="InterPro" id="IPR013785">
    <property type="entry name" value="Aldolase_TIM"/>
</dbReference>
<dbReference type="AlphaFoldDB" id="A0A1G2C8C9"/>